<evidence type="ECO:0000256" key="3">
    <source>
        <dbReference type="SAM" id="SignalP"/>
    </source>
</evidence>
<name>A0ABT1RY93_9FIRM</name>
<feature type="domain" description="SLH" evidence="4">
    <location>
        <begin position="86"/>
        <end position="142"/>
    </location>
</feature>
<dbReference type="PANTHER" id="PTHR43308:SF5">
    <property type="entry name" value="S-LAYER PROTEIN _ PEPTIDOGLYCAN ENDO-BETA-N-ACETYLGLUCOSAMINIDASE"/>
    <property type="match status" value="1"/>
</dbReference>
<feature type="domain" description="SLH" evidence="4">
    <location>
        <begin position="143"/>
        <end position="205"/>
    </location>
</feature>
<evidence type="ECO:0000259" key="4">
    <source>
        <dbReference type="PROSITE" id="PS51272"/>
    </source>
</evidence>
<dbReference type="InterPro" id="IPR001119">
    <property type="entry name" value="SLH_dom"/>
</dbReference>
<evidence type="ECO:0000313" key="6">
    <source>
        <dbReference type="Proteomes" id="UP001524473"/>
    </source>
</evidence>
<evidence type="ECO:0000256" key="1">
    <source>
        <dbReference type="ARBA" id="ARBA00022737"/>
    </source>
</evidence>
<protein>
    <submittedName>
        <fullName evidence="5">S-layer homology domain-containing protein</fullName>
    </submittedName>
</protein>
<gene>
    <name evidence="5" type="ORF">NE695_04895</name>
</gene>
<dbReference type="PANTHER" id="PTHR43308">
    <property type="entry name" value="OUTER MEMBRANE PROTEIN ALPHA-RELATED"/>
    <property type="match status" value="1"/>
</dbReference>
<keyword evidence="6" id="KW-1185">Reference proteome</keyword>
<accession>A0ABT1RY93</accession>
<feature type="chain" id="PRO_5045720602" evidence="3">
    <location>
        <begin position="27"/>
        <end position="752"/>
    </location>
</feature>
<reference evidence="5 6" key="1">
    <citation type="submission" date="2022-06" db="EMBL/GenBank/DDBJ databases">
        <title>Isolation of gut microbiota from human fecal samples.</title>
        <authorList>
            <person name="Pamer E.G."/>
            <person name="Barat B."/>
            <person name="Waligurski E."/>
            <person name="Medina S."/>
            <person name="Paddock L."/>
            <person name="Mostad J."/>
        </authorList>
    </citation>
    <scope>NUCLEOTIDE SEQUENCE [LARGE SCALE GENOMIC DNA]</scope>
    <source>
        <strain evidence="5 6">DFI.9.73</strain>
    </source>
</reference>
<feature type="region of interest" description="Disordered" evidence="2">
    <location>
        <begin position="445"/>
        <end position="464"/>
    </location>
</feature>
<feature type="signal peptide" evidence="3">
    <location>
        <begin position="1"/>
        <end position="26"/>
    </location>
</feature>
<organism evidence="5 6">
    <name type="scientific">Neglectibacter timonensis</name>
    <dbReference type="NCBI Taxonomy" id="1776382"/>
    <lineage>
        <taxon>Bacteria</taxon>
        <taxon>Bacillati</taxon>
        <taxon>Bacillota</taxon>
        <taxon>Clostridia</taxon>
        <taxon>Eubacteriales</taxon>
        <taxon>Oscillospiraceae</taxon>
        <taxon>Neglectibacter</taxon>
    </lineage>
</organism>
<keyword evidence="3" id="KW-0732">Signal</keyword>
<comment type="caution">
    <text evidence="5">The sequence shown here is derived from an EMBL/GenBank/DDBJ whole genome shotgun (WGS) entry which is preliminary data.</text>
</comment>
<evidence type="ECO:0000313" key="5">
    <source>
        <dbReference type="EMBL" id="MCQ4839250.1"/>
    </source>
</evidence>
<keyword evidence="1" id="KW-0677">Repeat</keyword>
<dbReference type="PROSITE" id="PS51272">
    <property type="entry name" value="SLH"/>
    <property type="match status" value="3"/>
</dbReference>
<dbReference type="InterPro" id="IPR051465">
    <property type="entry name" value="Cell_Envelope_Struct_Comp"/>
</dbReference>
<dbReference type="RefSeq" id="WP_256191645.1">
    <property type="nucleotide sequence ID" value="NZ_CATZHN010000031.1"/>
</dbReference>
<feature type="domain" description="SLH" evidence="4">
    <location>
        <begin position="23"/>
        <end position="85"/>
    </location>
</feature>
<dbReference type="EMBL" id="JANFZH010000008">
    <property type="protein sequence ID" value="MCQ4839250.1"/>
    <property type="molecule type" value="Genomic_DNA"/>
</dbReference>
<evidence type="ECO:0000256" key="2">
    <source>
        <dbReference type="SAM" id="MobiDB-lite"/>
    </source>
</evidence>
<dbReference type="Pfam" id="PF00395">
    <property type="entry name" value="SLH"/>
    <property type="match status" value="3"/>
</dbReference>
<proteinExistence type="predicted"/>
<dbReference type="Proteomes" id="UP001524473">
    <property type="component" value="Unassembled WGS sequence"/>
</dbReference>
<sequence length="752" mass="76684">MKKRRLLAVTLVLALVLGSVALPAGAAFQDAKGHWAQEAIERWEGRGVVKGDEKGFRPDDPMTRAEFAVVLDRLMAYAETKVNPFKDVPAGTWYTKSVLGAAAAGILLGTDVDKASPGDRITREQAFTLMGRALMVKENEAGTAAYSDAAEISKYAKGYIGGMTAAGILHGSNGKCSPKSNITRAEVITVVDNAIGDIVDKAGEYQKNSEKSVIVNAAGAVLKDMAVKGNLIIAEGVGNGDVTLDSVTVEGNLVLRGGGEHSVVIKGKSKLGTVVVNRRDGKLRVAVEDGAEVEIITVEDGSDDVRIEGEVGTLIVENTEAAVEVAGSAGMVEVPETAAGAQVKVAEGASVGTLNVAAPKTNVEVSGSVSSLTVQETAESAAVTVNAAAAVSSMTSAADKLNVDGKGTVQNLTVTGGEGVVVSGDTKVSNVQNKGDDSILVGGEEVKPDTGSGGGGGTVTPPVTPAPTEAELKKALLDKVNSEIPGVNGVMSYAKLSAAEAQGSGYAVSVEVYEPSTKLSAVANDVLAKVIGIVKNYGQIETLDVASTTGISLNAADCDQKIIAAVKAWGGSGWNGDTTLADVVGKADLTLTLHGASGGTSYTASYTLSFQDMSEPALQQKVAASFTGLGTSVGEFANLSAEGAALKVTVKTAAADKTVGEVYDKLFNPLITAVGGYEEFKTVKLGDSGALTKEELKDAVKLTAAVKGCGLGVAGTTKLSQLAGKSVDVVLASNAGKTYTFILSFVNETTEA</sequence>